<dbReference type="Proteomes" id="UP001283361">
    <property type="component" value="Unassembled WGS sequence"/>
</dbReference>
<evidence type="ECO:0000313" key="2">
    <source>
        <dbReference type="EMBL" id="KAK3802797.1"/>
    </source>
</evidence>
<dbReference type="Pfam" id="PF13843">
    <property type="entry name" value="DDE_Tnp_1_7"/>
    <property type="match status" value="1"/>
</dbReference>
<dbReference type="EMBL" id="JAWDGP010000216">
    <property type="protein sequence ID" value="KAK3802797.1"/>
    <property type="molecule type" value="Genomic_DNA"/>
</dbReference>
<dbReference type="PANTHER" id="PTHR46599">
    <property type="entry name" value="PIGGYBAC TRANSPOSABLE ELEMENT-DERIVED PROTEIN 4"/>
    <property type="match status" value="1"/>
</dbReference>
<gene>
    <name evidence="2" type="ORF">RRG08_012311</name>
</gene>
<feature type="domain" description="PiggyBac transposable element-derived protein" evidence="1">
    <location>
        <begin position="1"/>
        <end position="79"/>
    </location>
</feature>
<organism evidence="2 3">
    <name type="scientific">Elysia crispata</name>
    <name type="common">lettuce slug</name>
    <dbReference type="NCBI Taxonomy" id="231223"/>
    <lineage>
        <taxon>Eukaryota</taxon>
        <taxon>Metazoa</taxon>
        <taxon>Spiralia</taxon>
        <taxon>Lophotrochozoa</taxon>
        <taxon>Mollusca</taxon>
        <taxon>Gastropoda</taxon>
        <taxon>Heterobranchia</taxon>
        <taxon>Euthyneura</taxon>
        <taxon>Panpulmonata</taxon>
        <taxon>Sacoglossa</taxon>
        <taxon>Placobranchoidea</taxon>
        <taxon>Plakobranchidae</taxon>
        <taxon>Elysia</taxon>
    </lineage>
</organism>
<protein>
    <recommendedName>
        <fullName evidence="1">PiggyBac transposable element-derived protein domain-containing protein</fullName>
    </recommendedName>
</protein>
<comment type="caution">
    <text evidence="2">The sequence shown here is derived from an EMBL/GenBank/DDBJ whole genome shotgun (WGS) entry which is preliminary data.</text>
</comment>
<keyword evidence="3" id="KW-1185">Reference proteome</keyword>
<proteinExistence type="predicted"/>
<evidence type="ECO:0000313" key="3">
    <source>
        <dbReference type="Proteomes" id="UP001283361"/>
    </source>
</evidence>
<name>A0AAE1BCL4_9GAST</name>
<reference evidence="2" key="1">
    <citation type="journal article" date="2023" name="G3 (Bethesda)">
        <title>A reference genome for the long-term kleptoplast-retaining sea slug Elysia crispata morphotype clarki.</title>
        <authorList>
            <person name="Eastman K.E."/>
            <person name="Pendleton A.L."/>
            <person name="Shaikh M.A."/>
            <person name="Suttiyut T."/>
            <person name="Ogas R."/>
            <person name="Tomko P."/>
            <person name="Gavelis G."/>
            <person name="Widhalm J.R."/>
            <person name="Wisecaver J.H."/>
        </authorList>
    </citation>
    <scope>NUCLEOTIDE SEQUENCE</scope>
    <source>
        <strain evidence="2">ECLA1</strain>
    </source>
</reference>
<accession>A0AAE1BCL4</accession>
<dbReference type="InterPro" id="IPR029526">
    <property type="entry name" value="PGBD"/>
</dbReference>
<dbReference type="AlphaFoldDB" id="A0AAE1BCL4"/>
<evidence type="ECO:0000259" key="1">
    <source>
        <dbReference type="Pfam" id="PF13843"/>
    </source>
</evidence>
<dbReference type="PANTHER" id="PTHR46599:SF3">
    <property type="entry name" value="PIGGYBAC TRANSPOSABLE ELEMENT-DERIVED PROTEIN 4"/>
    <property type="match status" value="1"/>
</dbReference>
<sequence length="83" mass="9909">MPRDRFSMIWRYLDLAHNAAPQARNPDRLAKLRPMITYFNGVFNKKYTPYQDVSIDESMVKFKGHLAIRQYMPGVMKSYKFVF</sequence>